<name>A0A6J6SQ44_9ZZZZ</name>
<proteinExistence type="predicted"/>
<reference evidence="1" key="1">
    <citation type="submission" date="2020-05" db="EMBL/GenBank/DDBJ databases">
        <authorList>
            <person name="Chiriac C."/>
            <person name="Salcher M."/>
            <person name="Ghai R."/>
            <person name="Kavagutti S V."/>
        </authorList>
    </citation>
    <scope>NUCLEOTIDE SEQUENCE</scope>
</reference>
<organism evidence="1">
    <name type="scientific">freshwater metagenome</name>
    <dbReference type="NCBI Taxonomy" id="449393"/>
    <lineage>
        <taxon>unclassified sequences</taxon>
        <taxon>metagenomes</taxon>
        <taxon>ecological metagenomes</taxon>
    </lineage>
</organism>
<dbReference type="AlphaFoldDB" id="A0A6J6SQ44"/>
<protein>
    <submittedName>
        <fullName evidence="1">Unannotated protein</fullName>
    </submittedName>
</protein>
<evidence type="ECO:0000313" key="1">
    <source>
        <dbReference type="EMBL" id="CAB4736795.1"/>
    </source>
</evidence>
<sequence length="257" mass="28153">MLLEQAHHGERGEARHERRTLLPDVAAIDNGRHDRRIGRRPADAELLEAADELGLGVAGRRVRAVALWRERRGCHGLALAKVRQLALAICVVRILGDVLESRVEPREDGDGAGRGELDVGAIGAGGTELHGRGRNLRIDHLRCDRALPDEVVERELIGIQLTRDLARGAERIACRPDRLMGLLGVLHLLVVAARKLRDVLGAVERRRLRTGRIDRLLRQVCGVGAHVGDVAVLVEPLRHAHRALGAPTQAVRGLLLE</sequence>
<gene>
    <name evidence="1" type="ORF">UFOPK2786_00534</name>
</gene>
<accession>A0A6J6SQ44</accession>
<dbReference type="EMBL" id="CAEZYW010000060">
    <property type="protein sequence ID" value="CAB4736795.1"/>
    <property type="molecule type" value="Genomic_DNA"/>
</dbReference>